<gene>
    <name evidence="2" type="ORF">SAMN02745117_02494</name>
</gene>
<organism evidence="2 3">
    <name type="scientific">Lampropedia hyalina DSM 16112</name>
    <dbReference type="NCBI Taxonomy" id="1122156"/>
    <lineage>
        <taxon>Bacteria</taxon>
        <taxon>Pseudomonadati</taxon>
        <taxon>Pseudomonadota</taxon>
        <taxon>Betaproteobacteria</taxon>
        <taxon>Burkholderiales</taxon>
        <taxon>Comamonadaceae</taxon>
        <taxon>Lampropedia</taxon>
    </lineage>
</organism>
<dbReference type="Proteomes" id="UP000184327">
    <property type="component" value="Unassembled WGS sequence"/>
</dbReference>
<keyword evidence="3" id="KW-1185">Reference proteome</keyword>
<keyword evidence="1" id="KW-0472">Membrane</keyword>
<proteinExistence type="predicted"/>
<evidence type="ECO:0000256" key="1">
    <source>
        <dbReference type="SAM" id="Phobius"/>
    </source>
</evidence>
<feature type="transmembrane region" description="Helical" evidence="1">
    <location>
        <begin position="40"/>
        <end position="62"/>
    </location>
</feature>
<keyword evidence="1" id="KW-1133">Transmembrane helix</keyword>
<keyword evidence="1" id="KW-0812">Transmembrane</keyword>
<name>A0A1M5DZU9_9BURK</name>
<evidence type="ECO:0000313" key="2">
    <source>
        <dbReference type="EMBL" id="SHF72351.1"/>
    </source>
</evidence>
<dbReference type="Pfam" id="PF04612">
    <property type="entry name" value="T2SSM"/>
    <property type="match status" value="1"/>
</dbReference>
<dbReference type="AlphaFoldDB" id="A0A1M5DZU9"/>
<dbReference type="STRING" id="1122156.SAMN02745117_02494"/>
<accession>A0A1M5DZU9</accession>
<evidence type="ECO:0000313" key="3">
    <source>
        <dbReference type="Proteomes" id="UP000184327"/>
    </source>
</evidence>
<reference evidence="2 3" key="1">
    <citation type="submission" date="2016-11" db="EMBL/GenBank/DDBJ databases">
        <authorList>
            <person name="Jaros S."/>
            <person name="Januszkiewicz K."/>
            <person name="Wedrychowicz H."/>
        </authorList>
    </citation>
    <scope>NUCLEOTIDE SEQUENCE [LARGE SCALE GENOMIC DNA]</scope>
    <source>
        <strain evidence="2 3">DSM 16112</strain>
    </source>
</reference>
<dbReference type="EMBL" id="FQUZ01000037">
    <property type="protein sequence ID" value="SHF72351.1"/>
    <property type="molecule type" value="Genomic_DNA"/>
</dbReference>
<sequence length="200" mass="21492">MSRSSRNSSRASLSGLASRWPWWQAGLSRWQALQARERRMVLLAASVVGLALLWWLAVAPALSSLRQFQARAPELERQVQQMQVWRQQAQALQGQASSITPAAALRGVQSHTPRLLGASSQVQVVGDRATVRFQQVAPDALAQWLQQMRESAHALPVQVEIQQAKAASAPANAASAPAAAPAASALRWSGTVVLSLPAVP</sequence>
<protein>
    <submittedName>
        <fullName evidence="2">General secretion pathway protein M</fullName>
    </submittedName>
</protein>
<dbReference type="OrthoDB" id="8687363at2"/>
<dbReference type="GO" id="GO:0015628">
    <property type="term" value="P:protein secretion by the type II secretion system"/>
    <property type="evidence" value="ECO:0007669"/>
    <property type="project" value="InterPro"/>
</dbReference>
<dbReference type="GO" id="GO:0015627">
    <property type="term" value="C:type II protein secretion system complex"/>
    <property type="evidence" value="ECO:0007669"/>
    <property type="project" value="InterPro"/>
</dbReference>
<dbReference type="RefSeq" id="WP_084523278.1">
    <property type="nucleotide sequence ID" value="NZ_FQUZ01000037.1"/>
</dbReference>
<dbReference type="InterPro" id="IPR007690">
    <property type="entry name" value="T2SS_GspM"/>
</dbReference>